<sequence>MIEPAAGPTTPPQTKEASQERKGSPADGLVVLLHASNNQGKNTAQSRVHHGSLENSSNASTLLQVSNDVAYSGGSMFFPASKRLQIIPEFLQNGLYRLTTTHLTRNMNETIN</sequence>
<comment type="caution">
    <text evidence="2">The sequence shown here is derived from an EMBL/GenBank/DDBJ whole genome shotgun (WGS) entry which is preliminary data.</text>
</comment>
<accession>A0AAW9F5K4</accession>
<dbReference type="AlphaFoldDB" id="A0AAW9F5K4"/>
<feature type="region of interest" description="Disordered" evidence="1">
    <location>
        <begin position="1"/>
        <end position="59"/>
    </location>
</feature>
<evidence type="ECO:0000313" key="2">
    <source>
        <dbReference type="EMBL" id="MDX7723374.1"/>
    </source>
</evidence>
<dbReference type="Proteomes" id="UP001277183">
    <property type="component" value="Unassembled WGS sequence"/>
</dbReference>
<organism evidence="2 3">
    <name type="scientific">Aeromonas caviae</name>
    <name type="common">Aeromonas punctata</name>
    <dbReference type="NCBI Taxonomy" id="648"/>
    <lineage>
        <taxon>Bacteria</taxon>
        <taxon>Pseudomonadati</taxon>
        <taxon>Pseudomonadota</taxon>
        <taxon>Gammaproteobacteria</taxon>
        <taxon>Aeromonadales</taxon>
        <taxon>Aeromonadaceae</taxon>
        <taxon>Aeromonas</taxon>
    </lineage>
</organism>
<gene>
    <name evidence="2" type="ORF">SJS77_23630</name>
</gene>
<dbReference type="RefSeq" id="WP_319886981.1">
    <property type="nucleotide sequence ID" value="NZ_JAWZVU010000266.1"/>
</dbReference>
<dbReference type="EMBL" id="JAWZVU010000266">
    <property type="protein sequence ID" value="MDX7723374.1"/>
    <property type="molecule type" value="Genomic_DNA"/>
</dbReference>
<reference evidence="2" key="1">
    <citation type="submission" date="2023-11" db="EMBL/GenBank/DDBJ databases">
        <title>WGS of Aeromonas in Northern Israel.</title>
        <authorList>
            <person name="Hershko Y."/>
        </authorList>
    </citation>
    <scope>NUCLEOTIDE SEQUENCE</scope>
    <source>
        <strain evidence="2">77416</strain>
    </source>
</reference>
<name>A0AAW9F5K4_AERCA</name>
<evidence type="ECO:0000313" key="3">
    <source>
        <dbReference type="Proteomes" id="UP001277183"/>
    </source>
</evidence>
<feature type="compositionally biased region" description="Polar residues" evidence="1">
    <location>
        <begin position="35"/>
        <end position="46"/>
    </location>
</feature>
<protein>
    <submittedName>
        <fullName evidence="2">Uncharacterized protein</fullName>
    </submittedName>
</protein>
<evidence type="ECO:0000256" key="1">
    <source>
        <dbReference type="SAM" id="MobiDB-lite"/>
    </source>
</evidence>
<proteinExistence type="predicted"/>